<dbReference type="NCBIfam" id="TIGR02960">
    <property type="entry name" value="SigX5"/>
    <property type="match status" value="1"/>
</dbReference>
<evidence type="ECO:0000256" key="3">
    <source>
        <dbReference type="ARBA" id="ARBA00023015"/>
    </source>
</evidence>
<dbReference type="EMBL" id="BKZW01000001">
    <property type="protein sequence ID" value="GER88992.1"/>
    <property type="molecule type" value="Genomic_DNA"/>
</dbReference>
<dbReference type="GO" id="GO:0006352">
    <property type="term" value="P:DNA-templated transcription initiation"/>
    <property type="evidence" value="ECO:0007669"/>
    <property type="project" value="InterPro"/>
</dbReference>
<dbReference type="SUPFAM" id="SSF88946">
    <property type="entry name" value="Sigma2 domain of RNA polymerase sigma factors"/>
    <property type="match status" value="1"/>
</dbReference>
<evidence type="ECO:0000256" key="1">
    <source>
        <dbReference type="ARBA" id="ARBA00010641"/>
    </source>
</evidence>
<dbReference type="InterPro" id="IPR014305">
    <property type="entry name" value="RNA_pol_sigma-G_actinobac"/>
</dbReference>
<organism evidence="8 9">
    <name type="scientific">Dictyobacter vulcani</name>
    <dbReference type="NCBI Taxonomy" id="2607529"/>
    <lineage>
        <taxon>Bacteria</taxon>
        <taxon>Bacillati</taxon>
        <taxon>Chloroflexota</taxon>
        <taxon>Ktedonobacteria</taxon>
        <taxon>Ktedonobacterales</taxon>
        <taxon>Dictyobacteraceae</taxon>
        <taxon>Dictyobacter</taxon>
    </lineage>
</organism>
<dbReference type="GO" id="GO:0016987">
    <property type="term" value="F:sigma factor activity"/>
    <property type="evidence" value="ECO:0007669"/>
    <property type="project" value="UniProtKB-KW"/>
</dbReference>
<evidence type="ECO:0000313" key="8">
    <source>
        <dbReference type="EMBL" id="GER88992.1"/>
    </source>
</evidence>
<dbReference type="InterPro" id="IPR013324">
    <property type="entry name" value="RNA_pol_sigma_r3/r4-like"/>
</dbReference>
<dbReference type="Gene3D" id="1.10.10.10">
    <property type="entry name" value="Winged helix-like DNA-binding domain superfamily/Winged helix DNA-binding domain"/>
    <property type="match status" value="1"/>
</dbReference>
<dbReference type="Pfam" id="PF08281">
    <property type="entry name" value="Sigma70_r4_2"/>
    <property type="match status" value="1"/>
</dbReference>
<comment type="similarity">
    <text evidence="1">Belongs to the sigma-70 factor family. ECF subfamily.</text>
</comment>
<evidence type="ECO:0000259" key="7">
    <source>
        <dbReference type="Pfam" id="PF08281"/>
    </source>
</evidence>
<dbReference type="SUPFAM" id="SSF54427">
    <property type="entry name" value="NTF2-like"/>
    <property type="match status" value="1"/>
</dbReference>
<dbReference type="InterPro" id="IPR013325">
    <property type="entry name" value="RNA_pol_sigma_r2"/>
</dbReference>
<evidence type="ECO:0000256" key="2">
    <source>
        <dbReference type="ARBA" id="ARBA00011344"/>
    </source>
</evidence>
<dbReference type="GO" id="GO:0003677">
    <property type="term" value="F:DNA binding"/>
    <property type="evidence" value="ECO:0007669"/>
    <property type="project" value="InterPro"/>
</dbReference>
<evidence type="ECO:0000256" key="5">
    <source>
        <dbReference type="ARBA" id="ARBA00023163"/>
    </source>
</evidence>
<dbReference type="InterPro" id="IPR013249">
    <property type="entry name" value="RNA_pol_sigma70_r4_t2"/>
</dbReference>
<dbReference type="AlphaFoldDB" id="A0A5J4KPB3"/>
<sequence length="347" mass="39109">METPTQIALVFAAQKGDQKAFEALVDTYQRELLVHCYRMLGSFHDAEDLVQETLLRAWEKHTALTNPGAYRGWLYRIATNLCLDRLRSAPRRFLPPETHPMSHPSGPVPPHLREPIWLEPFPDDVLADQRSDPQDRAERHEQTTLAFLIALQHLTPTQRAVLLLREVLSWEAREVAEWLNLSVPAVNSALQRARRAMQQRNLASQAPMAPPRQSIQELLDRYVTLWEQADIPGFVALLREDAWFTMPPRPAWFQGRAAIATMLATYIFTAGRQRRLLPVYANGCPAFGLYQREAGVQVFELIGLVVLSVDGDQIASLVVFLDLESLSSFALPSTLPSSLVIEAKSGS</sequence>
<evidence type="ECO:0000259" key="6">
    <source>
        <dbReference type="Pfam" id="PF04542"/>
    </source>
</evidence>
<reference evidence="8 9" key="1">
    <citation type="submission" date="2019-10" db="EMBL/GenBank/DDBJ databases">
        <title>Dictyobacter vulcani sp. nov., within the class Ktedonobacteria, isolated from soil of volcanic Mt. Zao.</title>
        <authorList>
            <person name="Zheng Y."/>
            <person name="Wang C.M."/>
            <person name="Sakai Y."/>
            <person name="Abe K."/>
            <person name="Yokota A."/>
            <person name="Yabe S."/>
        </authorList>
    </citation>
    <scope>NUCLEOTIDE SEQUENCE [LARGE SCALE GENOMIC DNA]</scope>
    <source>
        <strain evidence="8 9">W12</strain>
    </source>
</reference>
<dbReference type="NCBIfam" id="NF006089">
    <property type="entry name" value="PRK08241.1"/>
    <property type="match status" value="1"/>
</dbReference>
<keyword evidence="9" id="KW-1185">Reference proteome</keyword>
<dbReference type="InterPro" id="IPR032710">
    <property type="entry name" value="NTF2-like_dom_sf"/>
</dbReference>
<feature type="domain" description="RNA polymerase sigma factor 70 region 4 type 2" evidence="7">
    <location>
        <begin position="150"/>
        <end position="197"/>
    </location>
</feature>
<keyword evidence="3" id="KW-0805">Transcription regulation</keyword>
<dbReference type="Gene3D" id="3.10.450.50">
    <property type="match status" value="1"/>
</dbReference>
<keyword evidence="4" id="KW-0731">Sigma factor</keyword>
<evidence type="ECO:0000256" key="4">
    <source>
        <dbReference type="ARBA" id="ARBA00023082"/>
    </source>
</evidence>
<keyword evidence="5" id="KW-0804">Transcription</keyword>
<dbReference type="CDD" id="cd00531">
    <property type="entry name" value="NTF2_like"/>
    <property type="match status" value="1"/>
</dbReference>
<comment type="subunit">
    <text evidence="2">Interacts transiently with the RNA polymerase catalytic core formed by RpoA, RpoB, RpoC and RpoZ (2 alpha, 1 beta, 1 beta' and 1 omega subunit) to form the RNA polymerase holoenzyme that can initiate transcription.</text>
</comment>
<dbReference type="PANTHER" id="PTHR43133:SF65">
    <property type="entry name" value="ECF RNA POLYMERASE SIGMA FACTOR SIGG"/>
    <property type="match status" value="1"/>
</dbReference>
<dbReference type="InterPro" id="IPR014284">
    <property type="entry name" value="RNA_pol_sigma-70_dom"/>
</dbReference>
<evidence type="ECO:0000313" key="9">
    <source>
        <dbReference type="Proteomes" id="UP000326912"/>
    </source>
</evidence>
<dbReference type="Pfam" id="PF04542">
    <property type="entry name" value="Sigma70_r2"/>
    <property type="match status" value="1"/>
</dbReference>
<dbReference type="InterPro" id="IPR036388">
    <property type="entry name" value="WH-like_DNA-bd_sf"/>
</dbReference>
<accession>A0A5J4KPB3</accession>
<dbReference type="SUPFAM" id="SSF88659">
    <property type="entry name" value="Sigma3 and sigma4 domains of RNA polymerase sigma factors"/>
    <property type="match status" value="1"/>
</dbReference>
<dbReference type="Gene3D" id="1.10.1740.10">
    <property type="match status" value="1"/>
</dbReference>
<dbReference type="RefSeq" id="WP_162005273.1">
    <property type="nucleotide sequence ID" value="NZ_BKZW01000001.1"/>
</dbReference>
<dbReference type="PANTHER" id="PTHR43133">
    <property type="entry name" value="RNA POLYMERASE ECF-TYPE SIGMA FACTO"/>
    <property type="match status" value="1"/>
</dbReference>
<gene>
    <name evidence="8" type="primary">sigG</name>
    <name evidence="8" type="ORF">KDW_31540</name>
</gene>
<name>A0A5J4KPB3_9CHLR</name>
<dbReference type="InterPro" id="IPR039425">
    <property type="entry name" value="RNA_pol_sigma-70-like"/>
</dbReference>
<dbReference type="Proteomes" id="UP000326912">
    <property type="component" value="Unassembled WGS sequence"/>
</dbReference>
<comment type="caution">
    <text evidence="8">The sequence shown here is derived from an EMBL/GenBank/DDBJ whole genome shotgun (WGS) entry which is preliminary data.</text>
</comment>
<dbReference type="NCBIfam" id="TIGR02937">
    <property type="entry name" value="sigma70-ECF"/>
    <property type="match status" value="1"/>
</dbReference>
<dbReference type="InterPro" id="IPR007627">
    <property type="entry name" value="RNA_pol_sigma70_r2"/>
</dbReference>
<proteinExistence type="inferred from homology"/>
<feature type="domain" description="RNA polymerase sigma-70 region 2" evidence="6">
    <location>
        <begin position="24"/>
        <end position="90"/>
    </location>
</feature>
<protein>
    <submittedName>
        <fullName evidence="8">RNA polymerase sigma factor</fullName>
    </submittedName>
</protein>